<proteinExistence type="inferred from homology"/>
<dbReference type="Gene3D" id="1.10.1790.20">
    <property type="match status" value="1"/>
</dbReference>
<accession>A0A8F2XQQ7</accession>
<dbReference type="InterPro" id="IPR007083">
    <property type="entry name" value="RNA_pol_Rpb1_4"/>
</dbReference>
<feature type="binding site" evidence="8">
    <location>
        <position position="220"/>
    </location>
    <ligand>
        <name>Zn(2+)</name>
        <dbReference type="ChEBI" id="CHEBI:29105"/>
    </ligand>
</feature>
<keyword evidence="7 8" id="KW-0804">Transcription</keyword>
<evidence type="ECO:0000256" key="6">
    <source>
        <dbReference type="ARBA" id="ARBA00022833"/>
    </source>
</evidence>
<dbReference type="NCBIfam" id="TIGR02388">
    <property type="entry name" value="rpoC2_cyan"/>
    <property type="match status" value="1"/>
</dbReference>
<dbReference type="Gene3D" id="1.10.150.390">
    <property type="match status" value="1"/>
</dbReference>
<keyword evidence="4 8" id="KW-0548">Nucleotidyltransferase</keyword>
<dbReference type="Gene3D" id="1.10.132.30">
    <property type="match status" value="1"/>
</dbReference>
<evidence type="ECO:0000256" key="8">
    <source>
        <dbReference type="HAMAP-Rule" id="MF_01324"/>
    </source>
</evidence>
<keyword evidence="11" id="KW-0150">Chloroplast</keyword>
<dbReference type="Pfam" id="PF04998">
    <property type="entry name" value="RNA_pol_Rpb1_5"/>
    <property type="match status" value="2"/>
</dbReference>
<dbReference type="InterPro" id="IPR038120">
    <property type="entry name" value="Rpb1_funnel_sf"/>
</dbReference>
<dbReference type="GO" id="GO:0003677">
    <property type="term" value="F:DNA binding"/>
    <property type="evidence" value="ECO:0007669"/>
    <property type="project" value="UniProtKB-UniRule"/>
</dbReference>
<dbReference type="GeneID" id="72508708"/>
<name>A0A8F2XQQ7_9ASPA</name>
<keyword evidence="6 8" id="KW-0862">Zinc</keyword>
<dbReference type="InterPro" id="IPR042102">
    <property type="entry name" value="RNA_pol_Rpb1_3_sf"/>
</dbReference>
<dbReference type="HAMAP" id="MF_01324">
    <property type="entry name" value="RNApol_bact_RpoC2"/>
    <property type="match status" value="1"/>
</dbReference>
<dbReference type="GO" id="GO:0006351">
    <property type="term" value="P:DNA-templated transcription"/>
    <property type="evidence" value="ECO:0007669"/>
    <property type="project" value="UniProtKB-UniRule"/>
</dbReference>
<comment type="subunit">
    <text evidence="8">In plastids the minimal PEP RNA polymerase catalytic core is composed of four subunits: alpha, beta, beta', and beta''. When a (nuclear-encoded) sigma factor is associated with the core the holoenzyme is formed, which can initiate transcription.</text>
</comment>
<dbReference type="Pfam" id="PF05000">
    <property type="entry name" value="RNA_pol_Rpb1_4"/>
    <property type="match status" value="1"/>
</dbReference>
<evidence type="ECO:0000256" key="4">
    <source>
        <dbReference type="ARBA" id="ARBA00022695"/>
    </source>
</evidence>
<feature type="domain" description="RNA polymerase Rpb1" evidence="10">
    <location>
        <begin position="93"/>
        <end position="157"/>
    </location>
</feature>
<comment type="catalytic activity">
    <reaction evidence="8">
        <text>RNA(n) + a ribonucleoside 5'-triphosphate = RNA(n+1) + diphosphate</text>
        <dbReference type="Rhea" id="RHEA:21248"/>
        <dbReference type="Rhea" id="RHEA-COMP:14527"/>
        <dbReference type="Rhea" id="RHEA-COMP:17342"/>
        <dbReference type="ChEBI" id="CHEBI:33019"/>
        <dbReference type="ChEBI" id="CHEBI:61557"/>
        <dbReference type="ChEBI" id="CHEBI:140395"/>
        <dbReference type="EC" id="2.7.7.6"/>
    </reaction>
</comment>
<comment type="similarity">
    <text evidence="8">Belongs to the RNA polymerase beta' chain family. RpoC2 subfamily.</text>
</comment>
<dbReference type="InterPro" id="IPR012756">
    <property type="entry name" value="DNA-dir_RpoC2_beta_pp"/>
</dbReference>
<organism evidence="11">
    <name type="scientific">Nerine sarniensis</name>
    <dbReference type="NCBI Taxonomy" id="180152"/>
    <lineage>
        <taxon>Eukaryota</taxon>
        <taxon>Viridiplantae</taxon>
        <taxon>Streptophyta</taxon>
        <taxon>Embryophyta</taxon>
        <taxon>Tracheophyta</taxon>
        <taxon>Spermatophyta</taxon>
        <taxon>Magnoliopsida</taxon>
        <taxon>Liliopsida</taxon>
        <taxon>Asparagales</taxon>
        <taxon>Amaryllidaceae</taxon>
        <taxon>Amaryllidoideae</taxon>
        <taxon>Nerine</taxon>
    </lineage>
</organism>
<feature type="binding site" evidence="8">
    <location>
        <position position="297"/>
    </location>
    <ligand>
        <name>Zn(2+)</name>
        <dbReference type="ChEBI" id="CHEBI:29105"/>
    </ligand>
</feature>
<dbReference type="EC" id="2.7.7.6" evidence="8"/>
<dbReference type="EMBL" id="MN539613">
    <property type="protein sequence ID" value="QWW90015.1"/>
    <property type="molecule type" value="Genomic_DNA"/>
</dbReference>
<dbReference type="GO" id="GO:0000428">
    <property type="term" value="C:DNA-directed RNA polymerase complex"/>
    <property type="evidence" value="ECO:0007669"/>
    <property type="project" value="UniProtKB-KW"/>
</dbReference>
<dbReference type="Gene3D" id="1.10.274.100">
    <property type="entry name" value="RNA polymerase Rpb1, domain 3"/>
    <property type="match status" value="1"/>
</dbReference>
<dbReference type="FunFam" id="1.10.132.30:FF:000002">
    <property type="entry name" value="DNA-directed RNA polymerase subunit beta"/>
    <property type="match status" value="1"/>
</dbReference>
<gene>
    <name evidence="8 11" type="primary">rpoC2</name>
</gene>
<dbReference type="GO" id="GO:0003899">
    <property type="term" value="F:DNA-directed RNA polymerase activity"/>
    <property type="evidence" value="ECO:0007669"/>
    <property type="project" value="UniProtKB-UniRule"/>
</dbReference>
<dbReference type="GO" id="GO:0009507">
    <property type="term" value="C:chloroplast"/>
    <property type="evidence" value="ECO:0007669"/>
    <property type="project" value="UniProtKB-SubCell"/>
</dbReference>
<dbReference type="InterPro" id="IPR050254">
    <property type="entry name" value="RNA_pol_beta''_euk"/>
</dbReference>
<evidence type="ECO:0000256" key="3">
    <source>
        <dbReference type="ARBA" id="ARBA00022679"/>
    </source>
</evidence>
<evidence type="ECO:0000256" key="1">
    <source>
        <dbReference type="ARBA" id="ARBA00022478"/>
    </source>
</evidence>
<dbReference type="PANTHER" id="PTHR34995">
    <property type="entry name" value="DNA-DIRECTED RNA POLYMERASE SUBUNIT BETA"/>
    <property type="match status" value="1"/>
</dbReference>
<evidence type="ECO:0000256" key="7">
    <source>
        <dbReference type="ARBA" id="ARBA00023163"/>
    </source>
</evidence>
<sequence>MAERADLVFHNKVIDGTAMKRLISRLIDHFGMAYTSHILDQVKTLGFQQATATSISLGIDDLLTIPSKGWLVQDAEQQSFFGGKDHHYGNVHAVEKLRQSIEIWYATSEYLRQEMNPNFRMTDPSNPVHLMSFSGARGNASQVHQLVGMRGLMSDPQGQMIDLPIQSNLREGLSLTEYIISCYGARKGVVDTAVRTSDAGYLTRRLVEVVQHIIVRRTDCGTIRGISVSPRNGMAEKIFVQTLIGRVLADDIYVGIRCIATRNQDIGIGLANRFITFRAQPIYIRTPFTCRNTSWICQLCYGRSPTHGDLVELGEAVGIIAGQSIGEPGTQLTLRTFHTGGVFTGGTAEHVRAPSNGKIKFNEYLVHPTRTRHGHPAFLCSIDLYVTIESRDILHSVNIPPKSLILVQNDQYVESEQVIAEIRAGTSTFHFKERVRKHIYSESEGEMHWSTDVYHAPEYTYSNVHLLPKTSHLWILAGGPCRSSIVSFSLHKGQDQMNVHSFSVDERYISDPSITNGRVRHKLLDPSGKKDREILDYSRLDRIISNGHWNFIYPSILQENSDFLAKRRRNRFIIPLQYDQEREKELIPSFGISIEIPINGILRRNSILAYFDDPRYRRKSSGITKYGIVGADSIVKKEDLIEYRGAKEFSPKYQMKVDRFFFIPEEVHILPGSSSIMVRNNSIIGVDTQLALNTNTRSRVGGLVRVERKKKSIELKIFSGDIHFPGETDKISRHSGILIPPGTKKKNSKESKKKFKNWIYVQRITPTKKKYFVLVRPVVTYEIADGINLAKLFPQDLLQEKDNVELRVVNYILYGNGKSIRGIYHTSLQLVRTCLVLNWDQEKNGSIEEVRASFVEVRANDLIRDFIRIELVKSTISYAGKRYDMAGSGLIPDNGFDRTNINPFYSKAKIPLVTQHQGTIGTLLNRNKECQSLIILSSFNCSRVGPCPFNSSKYNNVAKESNPITPIRDLGGPLGTIVPKIMNFYASYHLITHNQILLNKYWILDNFKQTFQVLEVLKYCLIGENRGIYNPGPCNNIILNPFLLNWCFLHHNYCEETSTIISIGQFICENICLVKYGPHIKKSGQIFIVYVDSLVIRSAKPYLVTPGATVHGHYGETLSEGDTLVTFIYEKSRSGDITQGLPKVEQILEVRSIGSISMNLERRVEGWNERIPRILGIPLGFLIGAELTIAQSRISLVNKIQKVYRSQGVQIHNRHIEIIVRQVTSKVLVSEDGMSNVFLPGELIGLLRAERAGRALDEAICYRAILFGITRASLNTQSFISEASFQETARVLAKAALRGRIDWLKGLKENVVLGGIIPVGTGFKKLVHRSRQDKNIHFEIKKKNLFELEMRDILLHHREFFCSCAPNNFHDTPEKSFT</sequence>
<geneLocation type="chloroplast" evidence="11"/>
<feature type="domain" description="RNA polymerase Rpb1" evidence="9">
    <location>
        <begin position="172"/>
        <end position="372"/>
    </location>
</feature>
<evidence type="ECO:0000259" key="10">
    <source>
        <dbReference type="Pfam" id="PF05000"/>
    </source>
</evidence>
<dbReference type="RefSeq" id="YP_010374303.1">
    <property type="nucleotide sequence ID" value="NC_063301.1"/>
</dbReference>
<evidence type="ECO:0000313" key="11">
    <source>
        <dbReference type="EMBL" id="QWW90015.1"/>
    </source>
</evidence>
<keyword evidence="3 8" id="KW-0808">Transferase</keyword>
<protein>
    <recommendedName>
        <fullName evidence="8">DNA-directed RNA polymerase subunit beta''</fullName>
        <ecNumber evidence="8">2.7.7.6</ecNumber>
    </recommendedName>
    <alternativeName>
        <fullName evidence="8">PEP</fullName>
    </alternativeName>
    <alternativeName>
        <fullName evidence="8">Plastid-encoded RNA polymerase subunit beta''</fullName>
        <shortName evidence="8">RNA polymerase subunit beta''</shortName>
    </alternativeName>
</protein>
<keyword evidence="5 8" id="KW-0479">Metal-binding</keyword>
<dbReference type="InterPro" id="IPR007081">
    <property type="entry name" value="RNA_pol_Rpb1_5"/>
</dbReference>
<evidence type="ECO:0000256" key="5">
    <source>
        <dbReference type="ARBA" id="ARBA00022723"/>
    </source>
</evidence>
<feature type="binding site" evidence="8">
    <location>
        <position position="290"/>
    </location>
    <ligand>
        <name>Zn(2+)</name>
        <dbReference type="ChEBI" id="CHEBI:29105"/>
    </ligand>
</feature>
<keyword evidence="2 11" id="KW-0934">Plastid</keyword>
<comment type="subcellular location">
    <subcellularLocation>
        <location evidence="8">Plastid</location>
        <location evidence="8">Chloroplast</location>
    </subcellularLocation>
</comment>
<feature type="binding site" evidence="8">
    <location>
        <position position="300"/>
    </location>
    <ligand>
        <name>Zn(2+)</name>
        <dbReference type="ChEBI" id="CHEBI:29105"/>
    </ligand>
</feature>
<reference evidence="11" key="1">
    <citation type="journal article" date="2021" name="bioRxiv">
        <title>Comparative plastomics of Amaryllidaceae: Inverted repeat expansion and the degradation of the ndh genes in Strumaria truncata Jacq.</title>
        <authorList>
            <person name="Konyves K."/>
            <person name="Bilsborrow J."/>
            <person name="Christodoulou M.D."/>
            <person name="Culham A."/>
            <person name="David J."/>
        </authorList>
    </citation>
    <scope>NUCLEOTIDE SEQUENCE</scope>
</reference>
<comment type="function">
    <text evidence="8">DNA-dependent RNA polymerase catalyzes the transcription of DNA into RNA using the four ribonucleoside triphosphates as substrates.</text>
</comment>
<dbReference type="SUPFAM" id="SSF64484">
    <property type="entry name" value="beta and beta-prime subunits of DNA dependent RNA-polymerase"/>
    <property type="match status" value="1"/>
</dbReference>
<evidence type="ECO:0000256" key="2">
    <source>
        <dbReference type="ARBA" id="ARBA00022640"/>
    </source>
</evidence>
<dbReference type="GO" id="GO:0008270">
    <property type="term" value="F:zinc ion binding"/>
    <property type="evidence" value="ECO:0007669"/>
    <property type="project" value="UniProtKB-UniRule"/>
</dbReference>
<dbReference type="CDD" id="cd02655">
    <property type="entry name" value="RNAP_beta'_C"/>
    <property type="match status" value="1"/>
</dbReference>
<dbReference type="PANTHER" id="PTHR34995:SF1">
    <property type="entry name" value="DNA-DIRECTED RNA POLYMERASE SUBUNIT BETA"/>
    <property type="match status" value="1"/>
</dbReference>
<comment type="cofactor">
    <cofactor evidence="8">
        <name>Zn(2+)</name>
        <dbReference type="ChEBI" id="CHEBI:29105"/>
    </cofactor>
    <text evidence="8">Binds 1 Zn(2+) ion per subunit.</text>
</comment>
<keyword evidence="1 8" id="KW-0240">DNA-directed RNA polymerase</keyword>
<feature type="domain" description="RNA polymerase Rpb1" evidence="9">
    <location>
        <begin position="1187"/>
        <end position="1273"/>
    </location>
</feature>
<evidence type="ECO:0000259" key="9">
    <source>
        <dbReference type="Pfam" id="PF04998"/>
    </source>
</evidence>